<evidence type="ECO:0000313" key="2">
    <source>
        <dbReference type="EMBL" id="MFC6712562.1"/>
    </source>
</evidence>
<keyword evidence="3" id="KW-1185">Reference proteome</keyword>
<sequence length="75" mass="8537">MSEARPTPIPAETRGLSLGYRFVWRLQYTLLAWGGPAQMPLHRDPRERMRRQRAARVEAAVSRSAATSADSNRWA</sequence>
<dbReference type="RefSeq" id="WP_377820035.1">
    <property type="nucleotide sequence ID" value="NZ_JBHSWJ010000002.1"/>
</dbReference>
<comment type="caution">
    <text evidence="2">The sequence shown here is derived from an EMBL/GenBank/DDBJ whole genome shotgun (WGS) entry which is preliminary data.</text>
</comment>
<protein>
    <submittedName>
        <fullName evidence="2">Uncharacterized protein</fullName>
    </submittedName>
</protein>
<reference evidence="3" key="1">
    <citation type="journal article" date="2019" name="Int. J. Syst. Evol. Microbiol.">
        <title>The Global Catalogue of Microorganisms (GCM) 10K type strain sequencing project: providing services to taxonomists for standard genome sequencing and annotation.</title>
        <authorList>
            <consortium name="The Broad Institute Genomics Platform"/>
            <consortium name="The Broad Institute Genome Sequencing Center for Infectious Disease"/>
            <person name="Wu L."/>
            <person name="Ma J."/>
        </authorList>
    </citation>
    <scope>NUCLEOTIDE SEQUENCE [LARGE SCALE GENOMIC DNA]</scope>
    <source>
        <strain evidence="3">NBRC 106593</strain>
    </source>
</reference>
<feature type="compositionally biased region" description="Low complexity" evidence="1">
    <location>
        <begin position="57"/>
        <end position="69"/>
    </location>
</feature>
<feature type="region of interest" description="Disordered" evidence="1">
    <location>
        <begin position="39"/>
        <end position="75"/>
    </location>
</feature>
<gene>
    <name evidence="2" type="ORF">ACFQBT_01315</name>
</gene>
<dbReference type="Proteomes" id="UP001596356">
    <property type="component" value="Unassembled WGS sequence"/>
</dbReference>
<evidence type="ECO:0000313" key="3">
    <source>
        <dbReference type="Proteomes" id="UP001596356"/>
    </source>
</evidence>
<accession>A0ABW2AN93</accession>
<proteinExistence type="predicted"/>
<name>A0ABW2AN93_9MICO</name>
<evidence type="ECO:0000256" key="1">
    <source>
        <dbReference type="SAM" id="MobiDB-lite"/>
    </source>
</evidence>
<organism evidence="2 3">
    <name type="scientific">Branchiibius cervicis</name>
    <dbReference type="NCBI Taxonomy" id="908252"/>
    <lineage>
        <taxon>Bacteria</taxon>
        <taxon>Bacillati</taxon>
        <taxon>Actinomycetota</taxon>
        <taxon>Actinomycetes</taxon>
        <taxon>Micrococcales</taxon>
        <taxon>Dermacoccaceae</taxon>
        <taxon>Branchiibius</taxon>
    </lineage>
</organism>
<dbReference type="EMBL" id="JBHSWJ010000002">
    <property type="protein sequence ID" value="MFC6712562.1"/>
    <property type="molecule type" value="Genomic_DNA"/>
</dbReference>